<keyword evidence="5 6" id="KW-0560">Oxidoreductase</keyword>
<dbReference type="InterPro" id="IPR006091">
    <property type="entry name" value="Acyl-CoA_Oxase/DH_mid-dom"/>
</dbReference>
<reference evidence="10 11" key="1">
    <citation type="submission" date="2020-08" db="EMBL/GenBank/DDBJ databases">
        <title>Genomic Encyclopedia of Type Strains, Phase IV (KMG-IV): sequencing the most valuable type-strain genomes for metagenomic binning, comparative biology and taxonomic classification.</title>
        <authorList>
            <person name="Goeker M."/>
        </authorList>
    </citation>
    <scope>NUCLEOTIDE SEQUENCE [LARGE SCALE GENOMIC DNA]</scope>
    <source>
        <strain evidence="10 11">DSM 26189</strain>
    </source>
</reference>
<evidence type="ECO:0000256" key="3">
    <source>
        <dbReference type="ARBA" id="ARBA00022630"/>
    </source>
</evidence>
<dbReference type="InterPro" id="IPR009100">
    <property type="entry name" value="AcylCoA_DH/oxidase_NM_dom_sf"/>
</dbReference>
<evidence type="ECO:0000259" key="9">
    <source>
        <dbReference type="Pfam" id="PF02771"/>
    </source>
</evidence>
<evidence type="ECO:0000259" key="8">
    <source>
        <dbReference type="Pfam" id="PF02770"/>
    </source>
</evidence>
<evidence type="ECO:0000313" key="10">
    <source>
        <dbReference type="EMBL" id="MBB3925767.1"/>
    </source>
</evidence>
<organism evidence="10 11">
    <name type="scientific">Sphingobium jiangsuense</name>
    <dbReference type="NCBI Taxonomy" id="870476"/>
    <lineage>
        <taxon>Bacteria</taxon>
        <taxon>Pseudomonadati</taxon>
        <taxon>Pseudomonadota</taxon>
        <taxon>Alphaproteobacteria</taxon>
        <taxon>Sphingomonadales</taxon>
        <taxon>Sphingomonadaceae</taxon>
        <taxon>Sphingobium</taxon>
    </lineage>
</organism>
<evidence type="ECO:0000256" key="5">
    <source>
        <dbReference type="ARBA" id="ARBA00023002"/>
    </source>
</evidence>
<dbReference type="Pfam" id="PF02771">
    <property type="entry name" value="Acyl-CoA_dh_N"/>
    <property type="match status" value="1"/>
</dbReference>
<evidence type="ECO:0000256" key="6">
    <source>
        <dbReference type="RuleBase" id="RU362125"/>
    </source>
</evidence>
<dbReference type="PANTHER" id="PTHR43884">
    <property type="entry name" value="ACYL-COA DEHYDROGENASE"/>
    <property type="match status" value="1"/>
</dbReference>
<evidence type="ECO:0000259" key="7">
    <source>
        <dbReference type="Pfam" id="PF00441"/>
    </source>
</evidence>
<dbReference type="SUPFAM" id="SSF47203">
    <property type="entry name" value="Acyl-CoA dehydrogenase C-terminal domain-like"/>
    <property type="match status" value="1"/>
</dbReference>
<proteinExistence type="inferred from homology"/>
<dbReference type="PANTHER" id="PTHR43884:SF20">
    <property type="entry name" value="ACYL-COA DEHYDROGENASE FADE28"/>
    <property type="match status" value="1"/>
</dbReference>
<feature type="domain" description="Acyl-CoA dehydrogenase/oxidase C-terminal" evidence="7">
    <location>
        <begin position="256"/>
        <end position="372"/>
    </location>
</feature>
<dbReference type="InterPro" id="IPR046373">
    <property type="entry name" value="Acyl-CoA_Oxase/DH_mid-dom_sf"/>
</dbReference>
<comment type="caution">
    <text evidence="10">The sequence shown here is derived from an EMBL/GenBank/DDBJ whole genome shotgun (WGS) entry which is preliminary data.</text>
</comment>
<comment type="cofactor">
    <cofactor evidence="1 6">
        <name>FAD</name>
        <dbReference type="ChEBI" id="CHEBI:57692"/>
    </cofactor>
</comment>
<dbReference type="GO" id="GO:0050660">
    <property type="term" value="F:flavin adenine dinucleotide binding"/>
    <property type="evidence" value="ECO:0007669"/>
    <property type="project" value="InterPro"/>
</dbReference>
<dbReference type="Proteomes" id="UP000571950">
    <property type="component" value="Unassembled WGS sequence"/>
</dbReference>
<dbReference type="AlphaFoldDB" id="A0A7W6FPM5"/>
<dbReference type="InterPro" id="IPR037069">
    <property type="entry name" value="AcylCoA_DH/ox_N_sf"/>
</dbReference>
<dbReference type="Gene3D" id="1.10.540.10">
    <property type="entry name" value="Acyl-CoA dehydrogenase/oxidase, N-terminal domain"/>
    <property type="match status" value="1"/>
</dbReference>
<sequence>MVGPEHRKWANKRMDFSFTDEQRMLRDNLAAWLREHYSFEARRQASLSDTGWRADMWRALASELGILGVALPESVGGLDGGPVDQMVIMEELGRALVIEPYLECAVVAASLLEAAGGAAAHALLGEIAAGETIAVLAWSEPTARFSFRDAATRATRDGAGWRLSGAKAVVAGAPWASKLIVTARTGGATGEAEGLSLFLVDRAAPGVTLTAYPTIDGRRAADVTLNDVALGADALIGPEGGALPLVEQAGDRAIAALSAEAVGITRFMLDATVDYTKQRRQFGQPIASFQVLQHRMVDMFMQVEMATSAMYLATLKLPLDPVERALAASSAKVTVANACRFVGQNAIQLHGGMGMTEEMAVTHYFKRATVLEHDYGSVDHHLARFDRLTRLRAA</sequence>
<dbReference type="RefSeq" id="WP_246343416.1">
    <property type="nucleotide sequence ID" value="NZ_JACIDT010000004.1"/>
</dbReference>
<dbReference type="SUPFAM" id="SSF56645">
    <property type="entry name" value="Acyl-CoA dehydrogenase NM domain-like"/>
    <property type="match status" value="1"/>
</dbReference>
<feature type="domain" description="Acyl-CoA oxidase/dehydrogenase middle" evidence="8">
    <location>
        <begin position="136"/>
        <end position="227"/>
    </location>
</feature>
<keyword evidence="3 6" id="KW-0285">Flavoprotein</keyword>
<comment type="similarity">
    <text evidence="2 6">Belongs to the acyl-CoA dehydrogenase family.</text>
</comment>
<keyword evidence="11" id="KW-1185">Reference proteome</keyword>
<keyword evidence="4 6" id="KW-0274">FAD</keyword>
<protein>
    <submittedName>
        <fullName evidence="10">Alkylation response protein AidB-like acyl-CoA dehydrogenase</fullName>
    </submittedName>
</protein>
<dbReference type="Gene3D" id="1.20.140.10">
    <property type="entry name" value="Butyryl-CoA Dehydrogenase, subunit A, domain 3"/>
    <property type="match status" value="1"/>
</dbReference>
<name>A0A7W6FPM5_9SPHN</name>
<evidence type="ECO:0000256" key="4">
    <source>
        <dbReference type="ARBA" id="ARBA00022827"/>
    </source>
</evidence>
<dbReference type="CDD" id="cd00567">
    <property type="entry name" value="ACAD"/>
    <property type="match status" value="1"/>
</dbReference>
<evidence type="ECO:0000313" key="11">
    <source>
        <dbReference type="Proteomes" id="UP000571950"/>
    </source>
</evidence>
<feature type="domain" description="Acyl-CoA dehydrogenase/oxidase N-terminal" evidence="9">
    <location>
        <begin position="19"/>
        <end position="131"/>
    </location>
</feature>
<evidence type="ECO:0000256" key="2">
    <source>
        <dbReference type="ARBA" id="ARBA00009347"/>
    </source>
</evidence>
<dbReference type="Pfam" id="PF00441">
    <property type="entry name" value="Acyl-CoA_dh_1"/>
    <property type="match status" value="1"/>
</dbReference>
<dbReference type="EMBL" id="JACIDT010000004">
    <property type="protein sequence ID" value="MBB3925767.1"/>
    <property type="molecule type" value="Genomic_DNA"/>
</dbReference>
<dbReference type="InterPro" id="IPR009075">
    <property type="entry name" value="AcylCo_DH/oxidase_C"/>
</dbReference>
<dbReference type="Pfam" id="PF02770">
    <property type="entry name" value="Acyl-CoA_dh_M"/>
    <property type="match status" value="1"/>
</dbReference>
<dbReference type="Gene3D" id="2.40.110.10">
    <property type="entry name" value="Butyryl-CoA Dehydrogenase, subunit A, domain 2"/>
    <property type="match status" value="1"/>
</dbReference>
<accession>A0A7W6FPM5</accession>
<dbReference type="InterPro" id="IPR036250">
    <property type="entry name" value="AcylCo_DH-like_C"/>
</dbReference>
<dbReference type="InterPro" id="IPR013786">
    <property type="entry name" value="AcylCoA_DH/ox_N"/>
</dbReference>
<gene>
    <name evidence="10" type="ORF">GGR43_001482</name>
</gene>
<dbReference type="GO" id="GO:0003995">
    <property type="term" value="F:acyl-CoA dehydrogenase activity"/>
    <property type="evidence" value="ECO:0007669"/>
    <property type="project" value="TreeGrafter"/>
</dbReference>
<evidence type="ECO:0000256" key="1">
    <source>
        <dbReference type="ARBA" id="ARBA00001974"/>
    </source>
</evidence>